<organism evidence="9 10">
    <name type="scientific">Brevibacillus panacihumi</name>
    <dbReference type="NCBI Taxonomy" id="497735"/>
    <lineage>
        <taxon>Bacteria</taxon>
        <taxon>Bacillati</taxon>
        <taxon>Bacillota</taxon>
        <taxon>Bacilli</taxon>
        <taxon>Bacillales</taxon>
        <taxon>Paenibacillaceae</taxon>
        <taxon>Brevibacillus</taxon>
    </lineage>
</organism>
<dbReference type="Pfam" id="PF00005">
    <property type="entry name" value="ABC_tran"/>
    <property type="match status" value="1"/>
</dbReference>
<dbReference type="GO" id="GO:0015833">
    <property type="term" value="P:peptide transport"/>
    <property type="evidence" value="ECO:0007669"/>
    <property type="project" value="InterPro"/>
</dbReference>
<evidence type="ECO:0000313" key="10">
    <source>
        <dbReference type="Proteomes" id="UP000281915"/>
    </source>
</evidence>
<dbReference type="Gene3D" id="3.40.50.300">
    <property type="entry name" value="P-loop containing nucleotide triphosphate hydrolases"/>
    <property type="match status" value="1"/>
</dbReference>
<dbReference type="SMART" id="SM00382">
    <property type="entry name" value="AAA"/>
    <property type="match status" value="1"/>
</dbReference>
<gene>
    <name evidence="9" type="ORF">EDM58_03570</name>
</gene>
<dbReference type="EMBL" id="RHHT01000003">
    <property type="protein sequence ID" value="RNB85616.1"/>
    <property type="molecule type" value="Genomic_DNA"/>
</dbReference>
<evidence type="ECO:0000256" key="7">
    <source>
        <dbReference type="ARBA" id="ARBA00023136"/>
    </source>
</evidence>
<dbReference type="FunFam" id="3.40.50.300:FF:000016">
    <property type="entry name" value="Oligopeptide ABC transporter ATP-binding component"/>
    <property type="match status" value="1"/>
</dbReference>
<evidence type="ECO:0000259" key="8">
    <source>
        <dbReference type="PROSITE" id="PS50893"/>
    </source>
</evidence>
<evidence type="ECO:0000256" key="3">
    <source>
        <dbReference type="ARBA" id="ARBA00022448"/>
    </source>
</evidence>
<keyword evidence="4" id="KW-1003">Cell membrane</keyword>
<dbReference type="AlphaFoldDB" id="A0A3M8DCA0"/>
<feature type="domain" description="ABC transporter" evidence="8">
    <location>
        <begin position="5"/>
        <end position="256"/>
    </location>
</feature>
<dbReference type="InterPro" id="IPR003593">
    <property type="entry name" value="AAA+_ATPase"/>
</dbReference>
<dbReference type="NCBIfam" id="TIGR01727">
    <property type="entry name" value="oligo_HPY"/>
    <property type="match status" value="1"/>
</dbReference>
<dbReference type="InterPro" id="IPR013563">
    <property type="entry name" value="Oligopep_ABC_C"/>
</dbReference>
<dbReference type="PANTHER" id="PTHR43297">
    <property type="entry name" value="OLIGOPEPTIDE TRANSPORT ATP-BINDING PROTEIN APPD"/>
    <property type="match status" value="1"/>
</dbReference>
<evidence type="ECO:0000256" key="4">
    <source>
        <dbReference type="ARBA" id="ARBA00022475"/>
    </source>
</evidence>
<dbReference type="GO" id="GO:0005886">
    <property type="term" value="C:plasma membrane"/>
    <property type="evidence" value="ECO:0007669"/>
    <property type="project" value="UniProtKB-SubCell"/>
</dbReference>
<dbReference type="CDD" id="cd03257">
    <property type="entry name" value="ABC_NikE_OppD_transporters"/>
    <property type="match status" value="1"/>
</dbReference>
<keyword evidence="7" id="KW-0472">Membrane</keyword>
<evidence type="ECO:0000256" key="2">
    <source>
        <dbReference type="ARBA" id="ARBA00005417"/>
    </source>
</evidence>
<evidence type="ECO:0000256" key="6">
    <source>
        <dbReference type="ARBA" id="ARBA00022840"/>
    </source>
</evidence>
<comment type="similarity">
    <text evidence="2">Belongs to the ABC transporter superfamily.</text>
</comment>
<proteinExistence type="inferred from homology"/>
<dbReference type="SUPFAM" id="SSF52540">
    <property type="entry name" value="P-loop containing nucleoside triphosphate hydrolases"/>
    <property type="match status" value="1"/>
</dbReference>
<dbReference type="PROSITE" id="PS50893">
    <property type="entry name" value="ABC_TRANSPORTER_2"/>
    <property type="match status" value="1"/>
</dbReference>
<dbReference type="GO" id="GO:0005524">
    <property type="term" value="F:ATP binding"/>
    <property type="evidence" value="ECO:0007669"/>
    <property type="project" value="UniProtKB-KW"/>
</dbReference>
<dbReference type="RefSeq" id="WP_122912119.1">
    <property type="nucleotide sequence ID" value="NZ_RHHT01000003.1"/>
</dbReference>
<dbReference type="Pfam" id="PF08352">
    <property type="entry name" value="oligo_HPY"/>
    <property type="match status" value="1"/>
</dbReference>
<accession>A0A3M8DCA0</accession>
<comment type="subcellular location">
    <subcellularLocation>
        <location evidence="1">Cell membrane</location>
        <topology evidence="1">Peripheral membrane protein</topology>
    </subcellularLocation>
</comment>
<keyword evidence="6 9" id="KW-0067">ATP-binding</keyword>
<dbReference type="InterPro" id="IPR027417">
    <property type="entry name" value="P-loop_NTPase"/>
</dbReference>
<dbReference type="InterPro" id="IPR003439">
    <property type="entry name" value="ABC_transporter-like_ATP-bd"/>
</dbReference>
<evidence type="ECO:0000313" key="9">
    <source>
        <dbReference type="EMBL" id="RNB85616.1"/>
    </source>
</evidence>
<dbReference type="InterPro" id="IPR017871">
    <property type="entry name" value="ABC_transporter-like_CS"/>
</dbReference>
<sequence>MDPLLEVKDLEIVLELKERSVYAVNSVSFDVRQGETVGLVGESGSGKSMTCRSILNLLPGTKSKTVKGSVQFEGRDLLTLPKQEWQQVRGKQIGMIMQDPMSSLDPVYRVGDQIVDTLRTHQKMSKKEAWEKAIKLLQQVGIPSPEKRVSQYPHELSGGMRQRVMIALAISCNPKLLLADEPTTALDVTVQDQVLRLLKQLQQDLGMGILLVTHNLGIVAEMCDRVVVLYAGKVMEIASVEQLFAAPKNMYTKGLIRSVPQLDSTGRLEGIPGSLPRMNQPLAGCPFRERCSLATEECADAEKTRLQEVSPGHWSACVHHERVCGF</sequence>
<dbReference type="InterPro" id="IPR050388">
    <property type="entry name" value="ABC_Ni/Peptide_Import"/>
</dbReference>
<dbReference type="PROSITE" id="PS00211">
    <property type="entry name" value="ABC_TRANSPORTER_1"/>
    <property type="match status" value="1"/>
</dbReference>
<dbReference type="GO" id="GO:0016887">
    <property type="term" value="F:ATP hydrolysis activity"/>
    <property type="evidence" value="ECO:0007669"/>
    <property type="project" value="InterPro"/>
</dbReference>
<name>A0A3M8DCA0_9BACL</name>
<keyword evidence="3" id="KW-0813">Transport</keyword>
<evidence type="ECO:0000256" key="1">
    <source>
        <dbReference type="ARBA" id="ARBA00004202"/>
    </source>
</evidence>
<protein>
    <submittedName>
        <fullName evidence="9">ABC transporter ATP-binding protein</fullName>
    </submittedName>
</protein>
<comment type="caution">
    <text evidence="9">The sequence shown here is derived from an EMBL/GenBank/DDBJ whole genome shotgun (WGS) entry which is preliminary data.</text>
</comment>
<dbReference type="PANTHER" id="PTHR43297:SF2">
    <property type="entry name" value="DIPEPTIDE TRANSPORT ATP-BINDING PROTEIN DPPD"/>
    <property type="match status" value="1"/>
</dbReference>
<evidence type="ECO:0000256" key="5">
    <source>
        <dbReference type="ARBA" id="ARBA00022741"/>
    </source>
</evidence>
<keyword evidence="5" id="KW-0547">Nucleotide-binding</keyword>
<dbReference type="Proteomes" id="UP000281915">
    <property type="component" value="Unassembled WGS sequence"/>
</dbReference>
<reference evidence="9 10" key="1">
    <citation type="submission" date="2018-10" db="EMBL/GenBank/DDBJ databases">
        <title>Phylogenomics of Brevibacillus.</title>
        <authorList>
            <person name="Dunlap C."/>
        </authorList>
    </citation>
    <scope>NUCLEOTIDE SEQUENCE [LARGE SCALE GENOMIC DNA]</scope>
    <source>
        <strain evidence="9 10">JCM 15085</strain>
    </source>
</reference>